<comment type="caution">
    <text evidence="3">The sequence shown here is derived from an EMBL/GenBank/DDBJ whole genome shotgun (WGS) entry which is preliminary data.</text>
</comment>
<evidence type="ECO:0000313" key="4">
    <source>
        <dbReference type="Proteomes" id="UP000518266"/>
    </source>
</evidence>
<sequence length="294" mass="32675">MMGRELQLPLDRLRAPAAVTPTAAPCQSARVAEAQRRMKQRFDKRRRVRAPPFTAGDWVRIHRPNRDHKLLSFWTAPMKVTAQLGSATFRLADGSRWHASRLRKVAPPPIVDPGPREDGDFAFPDEQLQGPAGFPPEPVEPVVRPEAHPARVRYQVQRRSPWRSVSSQGQTWLVLLSALVLLFLVPYAVYCLMTAFTNPPPSITFKVAAVSFGLLTEILIIKCVSSFLSSRYRQAAQSSFTVRARGSDQDRRRGGRWEGSEASAGSGQPSSAASPSQVDERKVDMLKSGCLSLY</sequence>
<reference evidence="3 4" key="1">
    <citation type="submission" date="2020-03" db="EMBL/GenBank/DDBJ databases">
        <title>Dissostichus mawsoni Genome sequencing and assembly.</title>
        <authorList>
            <person name="Park H."/>
        </authorList>
    </citation>
    <scope>NUCLEOTIDE SEQUENCE [LARGE SCALE GENOMIC DNA]</scope>
    <source>
        <strain evidence="3">DM0001</strain>
        <tissue evidence="3">Muscle</tissue>
    </source>
</reference>
<keyword evidence="2" id="KW-0812">Transmembrane</keyword>
<protein>
    <submittedName>
        <fullName evidence="3">Uncharacterized protein</fullName>
    </submittedName>
</protein>
<feature type="compositionally biased region" description="Low complexity" evidence="1">
    <location>
        <begin position="260"/>
        <end position="277"/>
    </location>
</feature>
<feature type="compositionally biased region" description="Basic and acidic residues" evidence="1">
    <location>
        <begin position="245"/>
        <end position="259"/>
    </location>
</feature>
<gene>
    <name evidence="3" type="ORF">F7725_028278</name>
</gene>
<evidence type="ECO:0000313" key="3">
    <source>
        <dbReference type="EMBL" id="KAF3835720.1"/>
    </source>
</evidence>
<accession>A0A7J5XFI5</accession>
<feature type="transmembrane region" description="Helical" evidence="2">
    <location>
        <begin position="172"/>
        <end position="197"/>
    </location>
</feature>
<dbReference type="AlphaFoldDB" id="A0A7J5XFI5"/>
<evidence type="ECO:0000256" key="2">
    <source>
        <dbReference type="SAM" id="Phobius"/>
    </source>
</evidence>
<feature type="region of interest" description="Disordered" evidence="1">
    <location>
        <begin position="243"/>
        <end position="282"/>
    </location>
</feature>
<keyword evidence="2" id="KW-1133">Transmembrane helix</keyword>
<name>A0A7J5XFI5_DISMA</name>
<dbReference type="OrthoDB" id="5817083at2759"/>
<evidence type="ECO:0000256" key="1">
    <source>
        <dbReference type="SAM" id="MobiDB-lite"/>
    </source>
</evidence>
<organism evidence="3 4">
    <name type="scientific">Dissostichus mawsoni</name>
    <name type="common">Antarctic cod</name>
    <dbReference type="NCBI Taxonomy" id="36200"/>
    <lineage>
        <taxon>Eukaryota</taxon>
        <taxon>Metazoa</taxon>
        <taxon>Chordata</taxon>
        <taxon>Craniata</taxon>
        <taxon>Vertebrata</taxon>
        <taxon>Euteleostomi</taxon>
        <taxon>Actinopterygii</taxon>
        <taxon>Neopterygii</taxon>
        <taxon>Teleostei</taxon>
        <taxon>Neoteleostei</taxon>
        <taxon>Acanthomorphata</taxon>
        <taxon>Eupercaria</taxon>
        <taxon>Perciformes</taxon>
        <taxon>Notothenioidei</taxon>
        <taxon>Nototheniidae</taxon>
        <taxon>Dissostichus</taxon>
    </lineage>
</organism>
<keyword evidence="2" id="KW-0472">Membrane</keyword>
<keyword evidence="4" id="KW-1185">Reference proteome</keyword>
<dbReference type="Proteomes" id="UP000518266">
    <property type="component" value="Unassembled WGS sequence"/>
</dbReference>
<dbReference type="EMBL" id="JAAKFY010000025">
    <property type="protein sequence ID" value="KAF3835720.1"/>
    <property type="molecule type" value="Genomic_DNA"/>
</dbReference>
<feature type="transmembrane region" description="Helical" evidence="2">
    <location>
        <begin position="203"/>
        <end position="224"/>
    </location>
</feature>
<proteinExistence type="predicted"/>